<dbReference type="Proteomes" id="UP000318815">
    <property type="component" value="Unassembled WGS sequence"/>
</dbReference>
<name>A0A5C6LTP4_9BACT</name>
<organism evidence="1 2">
    <name type="scientific">Chitinophaga pinensis</name>
    <dbReference type="NCBI Taxonomy" id="79329"/>
    <lineage>
        <taxon>Bacteria</taxon>
        <taxon>Pseudomonadati</taxon>
        <taxon>Bacteroidota</taxon>
        <taxon>Chitinophagia</taxon>
        <taxon>Chitinophagales</taxon>
        <taxon>Chitinophagaceae</taxon>
        <taxon>Chitinophaga</taxon>
    </lineage>
</organism>
<keyword evidence="2" id="KW-1185">Reference proteome</keyword>
<gene>
    <name evidence="1" type="ORF">FEF09_09060</name>
</gene>
<dbReference type="AlphaFoldDB" id="A0A5C6LTP4"/>
<sequence length="138" mass="15610">MGTALSGTDKLLLFERLRPSYVSPTYIPEEYASLIIPAAGAYFRGDAEAEILSQHINFGPFTLWIHDILAKENIILCPFIPSHIWSLHGLYEDSLQLENLNTPNYLLEEKEFNLFNLPAGLHRIPMVAGKRSCPYTSM</sequence>
<evidence type="ECO:0000313" key="2">
    <source>
        <dbReference type="Proteomes" id="UP000318815"/>
    </source>
</evidence>
<accession>A0A5C6LTP4</accession>
<protein>
    <submittedName>
        <fullName evidence="1">Uncharacterized protein</fullName>
    </submittedName>
</protein>
<dbReference type="RefSeq" id="WP_146304807.1">
    <property type="nucleotide sequence ID" value="NZ_VOHS01000007.1"/>
</dbReference>
<reference evidence="1 2" key="1">
    <citation type="submission" date="2019-08" db="EMBL/GenBank/DDBJ databases">
        <title>Whole genome sequencing of chitin degrading bacteria Chitinophaga pinensis YS16.</title>
        <authorList>
            <person name="Singh R.P."/>
            <person name="Manchanda G."/>
            <person name="Maurya I.K."/>
            <person name="Joshi N.K."/>
            <person name="Srivastava A.K."/>
        </authorList>
    </citation>
    <scope>NUCLEOTIDE SEQUENCE [LARGE SCALE GENOMIC DNA]</scope>
    <source>
        <strain evidence="1 2">YS-16</strain>
    </source>
</reference>
<evidence type="ECO:0000313" key="1">
    <source>
        <dbReference type="EMBL" id="TWW00641.1"/>
    </source>
</evidence>
<comment type="caution">
    <text evidence="1">The sequence shown here is derived from an EMBL/GenBank/DDBJ whole genome shotgun (WGS) entry which is preliminary data.</text>
</comment>
<proteinExistence type="predicted"/>
<dbReference type="EMBL" id="VOHS01000007">
    <property type="protein sequence ID" value="TWW00641.1"/>
    <property type="molecule type" value="Genomic_DNA"/>
</dbReference>
<dbReference type="OrthoDB" id="637213at2"/>